<organism evidence="1 2">
    <name type="scientific">Dreissena polymorpha</name>
    <name type="common">Zebra mussel</name>
    <name type="synonym">Mytilus polymorpha</name>
    <dbReference type="NCBI Taxonomy" id="45954"/>
    <lineage>
        <taxon>Eukaryota</taxon>
        <taxon>Metazoa</taxon>
        <taxon>Spiralia</taxon>
        <taxon>Lophotrochozoa</taxon>
        <taxon>Mollusca</taxon>
        <taxon>Bivalvia</taxon>
        <taxon>Autobranchia</taxon>
        <taxon>Heteroconchia</taxon>
        <taxon>Euheterodonta</taxon>
        <taxon>Imparidentia</taxon>
        <taxon>Neoheterodontei</taxon>
        <taxon>Myida</taxon>
        <taxon>Dreissenoidea</taxon>
        <taxon>Dreissenidae</taxon>
        <taxon>Dreissena</taxon>
    </lineage>
</organism>
<dbReference type="Proteomes" id="UP000828390">
    <property type="component" value="Unassembled WGS sequence"/>
</dbReference>
<accession>A0A9D4GXK3</accession>
<protein>
    <submittedName>
        <fullName evidence="1">Uncharacterized protein</fullName>
    </submittedName>
</protein>
<keyword evidence="2" id="KW-1185">Reference proteome</keyword>
<comment type="caution">
    <text evidence="1">The sequence shown here is derived from an EMBL/GenBank/DDBJ whole genome shotgun (WGS) entry which is preliminary data.</text>
</comment>
<reference evidence="1" key="2">
    <citation type="submission" date="2020-11" db="EMBL/GenBank/DDBJ databases">
        <authorList>
            <person name="McCartney M.A."/>
            <person name="Auch B."/>
            <person name="Kono T."/>
            <person name="Mallez S."/>
            <person name="Becker A."/>
            <person name="Gohl D.M."/>
            <person name="Silverstein K.A.T."/>
            <person name="Koren S."/>
            <person name="Bechman K.B."/>
            <person name="Herman A."/>
            <person name="Abrahante J.E."/>
            <person name="Garbe J."/>
        </authorList>
    </citation>
    <scope>NUCLEOTIDE SEQUENCE</scope>
    <source>
        <strain evidence="1">Duluth1</strain>
        <tissue evidence="1">Whole animal</tissue>
    </source>
</reference>
<name>A0A9D4GXK3_DREPO</name>
<dbReference type="EMBL" id="JAIWYP010000005">
    <property type="protein sequence ID" value="KAH3823301.1"/>
    <property type="molecule type" value="Genomic_DNA"/>
</dbReference>
<reference evidence="1" key="1">
    <citation type="journal article" date="2019" name="bioRxiv">
        <title>The Genome of the Zebra Mussel, Dreissena polymorpha: A Resource for Invasive Species Research.</title>
        <authorList>
            <person name="McCartney M.A."/>
            <person name="Auch B."/>
            <person name="Kono T."/>
            <person name="Mallez S."/>
            <person name="Zhang Y."/>
            <person name="Obille A."/>
            <person name="Becker A."/>
            <person name="Abrahante J.E."/>
            <person name="Garbe J."/>
            <person name="Badalamenti J.P."/>
            <person name="Herman A."/>
            <person name="Mangelson H."/>
            <person name="Liachko I."/>
            <person name="Sullivan S."/>
            <person name="Sone E.D."/>
            <person name="Koren S."/>
            <person name="Silverstein K.A.T."/>
            <person name="Beckman K.B."/>
            <person name="Gohl D.M."/>
        </authorList>
    </citation>
    <scope>NUCLEOTIDE SEQUENCE</scope>
    <source>
        <strain evidence="1">Duluth1</strain>
        <tissue evidence="1">Whole animal</tissue>
    </source>
</reference>
<sequence>MAQLYLTFASPVCVFLVSKDWSHAGKSSPRLCSKCRIFFKKYGVDRPVNTSADDSPYFTPLRDGEINGSHNMLTRQNRNSVSMDCVRFTAIFHFV</sequence>
<dbReference type="AlphaFoldDB" id="A0A9D4GXK3"/>
<proteinExistence type="predicted"/>
<evidence type="ECO:0000313" key="2">
    <source>
        <dbReference type="Proteomes" id="UP000828390"/>
    </source>
</evidence>
<gene>
    <name evidence="1" type="ORF">DPMN_125100</name>
</gene>
<evidence type="ECO:0000313" key="1">
    <source>
        <dbReference type="EMBL" id="KAH3823301.1"/>
    </source>
</evidence>